<evidence type="ECO:0000313" key="1">
    <source>
        <dbReference type="EMBL" id="KAJ9655572.1"/>
    </source>
</evidence>
<name>A0ACC3A5R8_9EURO</name>
<sequence>MLLLTAFSSLVQIIGYGTRIFAHYHTNQIATYVVQSCFILLAPVFYAASIYMVLGRLIRSVHGERLSVIRPTRMTKLFVAGDIFSLTVQGNAAGLTAKDSTQKIGEYIITAGLLIQLIIFGFFVIAAVIFHKRMRQEIAKGSELSQDIPWRQGLKMLYACSALIMLRSIFRVIEYVMGIDGYLLSNEWPMYVFDAALMWSVQVIFFIWFPDKFQFSSVNVEEDGHMLVENESPIRWRRYFDKTLRTM</sequence>
<dbReference type="Proteomes" id="UP001172386">
    <property type="component" value="Unassembled WGS sequence"/>
</dbReference>
<evidence type="ECO:0000313" key="2">
    <source>
        <dbReference type="Proteomes" id="UP001172386"/>
    </source>
</evidence>
<organism evidence="1 2">
    <name type="scientific">Neophaeococcomyces mojaviensis</name>
    <dbReference type="NCBI Taxonomy" id="3383035"/>
    <lineage>
        <taxon>Eukaryota</taxon>
        <taxon>Fungi</taxon>
        <taxon>Dikarya</taxon>
        <taxon>Ascomycota</taxon>
        <taxon>Pezizomycotina</taxon>
        <taxon>Eurotiomycetes</taxon>
        <taxon>Chaetothyriomycetidae</taxon>
        <taxon>Chaetothyriales</taxon>
        <taxon>Chaetothyriales incertae sedis</taxon>
        <taxon>Neophaeococcomyces</taxon>
    </lineage>
</organism>
<proteinExistence type="predicted"/>
<protein>
    <submittedName>
        <fullName evidence="1">Uncharacterized protein</fullName>
    </submittedName>
</protein>
<gene>
    <name evidence="1" type="ORF">H2198_005573</name>
</gene>
<comment type="caution">
    <text evidence="1">The sequence shown here is derived from an EMBL/GenBank/DDBJ whole genome shotgun (WGS) entry which is preliminary data.</text>
</comment>
<keyword evidence="2" id="KW-1185">Reference proteome</keyword>
<accession>A0ACC3A5R8</accession>
<reference evidence="1" key="1">
    <citation type="submission" date="2022-10" db="EMBL/GenBank/DDBJ databases">
        <title>Culturing micro-colonial fungi from biological soil crusts in the Mojave desert and describing Neophaeococcomyces mojavensis, and introducing the new genera and species Taxawa tesnikishii.</title>
        <authorList>
            <person name="Kurbessoian T."/>
            <person name="Stajich J.E."/>
        </authorList>
    </citation>
    <scope>NUCLEOTIDE SEQUENCE</scope>
    <source>
        <strain evidence="1">JES_112</strain>
    </source>
</reference>
<dbReference type="EMBL" id="JAPDRQ010000093">
    <property type="protein sequence ID" value="KAJ9655572.1"/>
    <property type="molecule type" value="Genomic_DNA"/>
</dbReference>